<dbReference type="AlphaFoldDB" id="A0A1C3ZUW6"/>
<dbReference type="EMBL" id="FMBI01000018">
    <property type="protein sequence ID" value="SCB86052.1"/>
    <property type="molecule type" value="Genomic_DNA"/>
</dbReference>
<protein>
    <submittedName>
        <fullName evidence="1">Uncharacterized protein</fullName>
    </submittedName>
</protein>
<evidence type="ECO:0000313" key="2">
    <source>
        <dbReference type="Proteomes" id="UP000195991"/>
    </source>
</evidence>
<evidence type="ECO:0000313" key="1">
    <source>
        <dbReference type="EMBL" id="SCB86052.1"/>
    </source>
</evidence>
<reference evidence="1 2" key="1">
    <citation type="submission" date="2016-08" db="EMBL/GenBank/DDBJ databases">
        <authorList>
            <person name="Seilhamer J.J."/>
        </authorList>
    </citation>
    <scope>NUCLEOTIDE SEQUENCE [LARGE SCALE GENOMIC DNA]</scope>
    <source>
        <strain evidence="1 2">IEBC_T61001</strain>
    </source>
</reference>
<dbReference type="Proteomes" id="UP000195991">
    <property type="component" value="Unassembled WGS sequence"/>
</dbReference>
<accession>A0A1C3ZUW6</accession>
<gene>
    <name evidence="1" type="ORF">BTT61001_00432</name>
</gene>
<proteinExistence type="predicted"/>
<organism evidence="1 2">
    <name type="scientific">Bacillus thuringiensis</name>
    <dbReference type="NCBI Taxonomy" id="1428"/>
    <lineage>
        <taxon>Bacteria</taxon>
        <taxon>Bacillati</taxon>
        <taxon>Bacillota</taxon>
        <taxon>Bacilli</taxon>
        <taxon>Bacillales</taxon>
        <taxon>Bacillaceae</taxon>
        <taxon>Bacillus</taxon>
        <taxon>Bacillus cereus group</taxon>
    </lineage>
</organism>
<sequence>MHDIEKLLVLFCKGMDSG</sequence>
<name>A0A1C3ZUW6_BACTU</name>